<evidence type="ECO:0000256" key="5">
    <source>
        <dbReference type="ARBA" id="ARBA00022679"/>
    </source>
</evidence>
<reference evidence="11" key="1">
    <citation type="submission" date="2015-07" db="EMBL/GenBank/DDBJ databases">
        <title>Complete Genome of Thermincola ferriacetica strain Z-0001T.</title>
        <authorList>
            <person name="Lusk B."/>
            <person name="Badalamenti J.P."/>
            <person name="Parameswaran P."/>
            <person name="Bond D.R."/>
            <person name="Torres C.I."/>
        </authorList>
    </citation>
    <scope>NUCLEOTIDE SEQUENCE [LARGE SCALE GENOMIC DNA]</scope>
    <source>
        <strain evidence="11">Z-0001</strain>
    </source>
</reference>
<dbReference type="InterPro" id="IPR013534">
    <property type="entry name" value="Starch_synth_cat_dom"/>
</dbReference>
<dbReference type="GO" id="GO:0004373">
    <property type="term" value="F:alpha-1,4-glucan glucosyltransferase (UDP-glucose donor) activity"/>
    <property type="evidence" value="ECO:0007669"/>
    <property type="project" value="InterPro"/>
</dbReference>
<dbReference type="PATRIC" id="fig|281456.6.peg.2973"/>
<feature type="domain" description="Starch synthase catalytic" evidence="9">
    <location>
        <begin position="7"/>
        <end position="244"/>
    </location>
</feature>
<dbReference type="SUPFAM" id="SSF53756">
    <property type="entry name" value="UDP-Glycosyltransferase/glycogen phosphorylase"/>
    <property type="match status" value="1"/>
</dbReference>
<dbReference type="EC" id="2.4.1.21" evidence="7"/>
<dbReference type="AlphaFoldDB" id="A0A0L6VZ39"/>
<dbReference type="EMBL" id="LGTE01000026">
    <property type="protein sequence ID" value="KNZ68592.1"/>
    <property type="molecule type" value="Genomic_DNA"/>
</dbReference>
<dbReference type="CDD" id="cd03791">
    <property type="entry name" value="GT5_Glycogen_synthase_DULL1-like"/>
    <property type="match status" value="1"/>
</dbReference>
<feature type="domain" description="Glycosyl transferase family 1" evidence="8">
    <location>
        <begin position="297"/>
        <end position="456"/>
    </location>
</feature>
<evidence type="ECO:0000256" key="1">
    <source>
        <dbReference type="ARBA" id="ARBA00001478"/>
    </source>
</evidence>
<evidence type="ECO:0000256" key="6">
    <source>
        <dbReference type="ARBA" id="ARBA00023056"/>
    </source>
</evidence>
<evidence type="ECO:0000256" key="3">
    <source>
        <dbReference type="ARBA" id="ARBA00010281"/>
    </source>
</evidence>
<name>A0A0L6VZ39_9FIRM</name>
<comment type="caution">
    <text evidence="10">The sequence shown here is derived from an EMBL/GenBank/DDBJ whole genome shotgun (WGS) entry which is preliminary data.</text>
</comment>
<sequence length="492" mass="56057">MLDKNLKVLYVAAEVVPFAKTGGLADVAGSLPKALTALGNDVRIVLPRYKGIDWRRTVTDFPVEMAGQKQTCIIREGSIEAIVPGGTKTVPVYFVDNYHYFDRYGIYGYWDEAERYIFFCKAVLEMLPYIGWQPHIIHCNDWHTGPIPLLLKTKYQNRDIYKRIATLFTVHNLLYQGNHGKDVLRLLGLGEEYFHPDRLEFYGKVSFMKAGLVYADILNTVSSKYAREIQTPQYGEGMDGLLRKRAHDLYGIVNGINFHEFNPKTDPRIFRNYSSETFAEKSENKYALQKEMGLPVESVPLIGLVSRLVDHKGLDLLAEILDELMKERVQLVILGTGEPYYERLFTGYKNKYPNKMAVHIGFNSILAQRIYAGADMFLMPSKLEPCGLGQLIALRYGAVPIVRATGGLADTIVDYDPFTGMGNGFSFEPYSAQMLYHTLQRAIKLFYDEPDKWEKLARTGMEQDFSWNRSAAEYLELYDKALARTTNLIQTA</sequence>
<dbReference type="Pfam" id="PF08323">
    <property type="entry name" value="Glyco_transf_5"/>
    <property type="match status" value="1"/>
</dbReference>
<dbReference type="GO" id="GO:0005978">
    <property type="term" value="P:glycogen biosynthetic process"/>
    <property type="evidence" value="ECO:0007669"/>
    <property type="project" value="UniProtKB-UniRule"/>
</dbReference>
<keyword evidence="4 7" id="KW-0328">Glycosyltransferase</keyword>
<keyword evidence="5 7" id="KW-0808">Transferase</keyword>
<protein>
    <recommendedName>
        <fullName evidence="7">Glycogen synthase</fullName>
        <ecNumber evidence="7">2.4.1.21</ecNumber>
    </recommendedName>
    <alternativeName>
        <fullName evidence="7">Starch [bacterial glycogen] synthase</fullName>
    </alternativeName>
</protein>
<dbReference type="PANTHER" id="PTHR45825:SF11">
    <property type="entry name" value="ALPHA AMYLASE DOMAIN-CONTAINING PROTEIN"/>
    <property type="match status" value="1"/>
</dbReference>
<evidence type="ECO:0000256" key="4">
    <source>
        <dbReference type="ARBA" id="ARBA00022676"/>
    </source>
</evidence>
<evidence type="ECO:0000256" key="7">
    <source>
        <dbReference type="HAMAP-Rule" id="MF_00484"/>
    </source>
</evidence>
<dbReference type="Proteomes" id="UP000037175">
    <property type="component" value="Unassembled WGS sequence"/>
</dbReference>
<proteinExistence type="inferred from homology"/>
<comment type="pathway">
    <text evidence="7">Glycan biosynthesis; glycogen biosynthesis.</text>
</comment>
<dbReference type="PANTHER" id="PTHR45825">
    <property type="entry name" value="GRANULE-BOUND STARCH SYNTHASE 1, CHLOROPLASTIC/AMYLOPLASTIC"/>
    <property type="match status" value="1"/>
</dbReference>
<comment type="function">
    <text evidence="2 7">Synthesizes alpha-1,4-glucan chains using ADP-glucose.</text>
</comment>
<organism evidence="10 11">
    <name type="scientific">Thermincola ferriacetica</name>
    <dbReference type="NCBI Taxonomy" id="281456"/>
    <lineage>
        <taxon>Bacteria</taxon>
        <taxon>Bacillati</taxon>
        <taxon>Bacillota</taxon>
        <taxon>Clostridia</taxon>
        <taxon>Eubacteriales</taxon>
        <taxon>Thermincolaceae</taxon>
        <taxon>Thermincola</taxon>
    </lineage>
</organism>
<dbReference type="HAMAP" id="MF_00484">
    <property type="entry name" value="Glycogen_synth"/>
    <property type="match status" value="1"/>
</dbReference>
<evidence type="ECO:0000313" key="10">
    <source>
        <dbReference type="EMBL" id="KNZ68592.1"/>
    </source>
</evidence>
<evidence type="ECO:0000259" key="9">
    <source>
        <dbReference type="Pfam" id="PF08323"/>
    </source>
</evidence>
<dbReference type="NCBIfam" id="NF001898">
    <property type="entry name" value="PRK00654.1-1"/>
    <property type="match status" value="1"/>
</dbReference>
<dbReference type="UniPathway" id="UPA00164"/>
<dbReference type="GO" id="GO:0009011">
    <property type="term" value="F:alpha-1,4-glucan glucosyltransferase (ADP-glucose donor) activity"/>
    <property type="evidence" value="ECO:0007669"/>
    <property type="project" value="UniProtKB-UniRule"/>
</dbReference>
<gene>
    <name evidence="7" type="primary">glgA</name>
    <name evidence="10" type="ORF">Tfer_2844</name>
</gene>
<dbReference type="Gene3D" id="3.40.50.2000">
    <property type="entry name" value="Glycogen Phosphorylase B"/>
    <property type="match status" value="2"/>
</dbReference>
<evidence type="ECO:0000313" key="11">
    <source>
        <dbReference type="Proteomes" id="UP000037175"/>
    </source>
</evidence>
<dbReference type="RefSeq" id="WP_013121200.1">
    <property type="nucleotide sequence ID" value="NZ_LGTE01000026.1"/>
</dbReference>
<evidence type="ECO:0000259" key="8">
    <source>
        <dbReference type="Pfam" id="PF00534"/>
    </source>
</evidence>
<accession>A0A0L6VZ39</accession>
<keyword evidence="11" id="KW-1185">Reference proteome</keyword>
<dbReference type="InterPro" id="IPR011835">
    <property type="entry name" value="GS/SS"/>
</dbReference>
<evidence type="ECO:0000256" key="2">
    <source>
        <dbReference type="ARBA" id="ARBA00002764"/>
    </source>
</evidence>
<dbReference type="NCBIfam" id="TIGR02095">
    <property type="entry name" value="glgA"/>
    <property type="match status" value="1"/>
</dbReference>
<keyword evidence="6 7" id="KW-0320">Glycogen biosynthesis</keyword>
<dbReference type="InterPro" id="IPR001296">
    <property type="entry name" value="Glyco_trans_1"/>
</dbReference>
<comment type="similarity">
    <text evidence="3 7">Belongs to the glycosyltransferase 1 family. Bacterial/plant glycogen synthase subfamily.</text>
</comment>
<dbReference type="NCBIfam" id="NF001899">
    <property type="entry name" value="PRK00654.1-2"/>
    <property type="match status" value="1"/>
</dbReference>
<feature type="binding site" evidence="7">
    <location>
        <position position="20"/>
    </location>
    <ligand>
        <name>ADP-alpha-D-glucose</name>
        <dbReference type="ChEBI" id="CHEBI:57498"/>
    </ligand>
</feature>
<comment type="catalytic activity">
    <reaction evidence="1 7">
        <text>[(1-&gt;4)-alpha-D-glucosyl](n) + ADP-alpha-D-glucose = [(1-&gt;4)-alpha-D-glucosyl](n+1) + ADP + H(+)</text>
        <dbReference type="Rhea" id="RHEA:18189"/>
        <dbReference type="Rhea" id="RHEA-COMP:9584"/>
        <dbReference type="Rhea" id="RHEA-COMP:9587"/>
        <dbReference type="ChEBI" id="CHEBI:15378"/>
        <dbReference type="ChEBI" id="CHEBI:15444"/>
        <dbReference type="ChEBI" id="CHEBI:57498"/>
        <dbReference type="ChEBI" id="CHEBI:456216"/>
        <dbReference type="EC" id="2.4.1.21"/>
    </reaction>
</comment>
<dbReference type="Pfam" id="PF00534">
    <property type="entry name" value="Glycos_transf_1"/>
    <property type="match status" value="1"/>
</dbReference>